<dbReference type="PROSITE" id="PS50157">
    <property type="entry name" value="ZINC_FINGER_C2H2_2"/>
    <property type="match status" value="6"/>
</dbReference>
<dbReference type="FunFam" id="3.30.160.60:FF:000446">
    <property type="entry name" value="Zinc finger protein"/>
    <property type="match status" value="1"/>
</dbReference>
<dbReference type="Proteomes" id="UP001152795">
    <property type="component" value="Unassembled WGS sequence"/>
</dbReference>
<dbReference type="Pfam" id="PF00096">
    <property type="entry name" value="zf-C2H2"/>
    <property type="match status" value="4"/>
</dbReference>
<dbReference type="InterPro" id="IPR013087">
    <property type="entry name" value="Znf_C2H2_type"/>
</dbReference>
<proteinExistence type="predicted"/>
<dbReference type="FunFam" id="3.30.160.60:FF:000495">
    <property type="entry name" value="zinc finger protein 668"/>
    <property type="match status" value="1"/>
</dbReference>
<evidence type="ECO:0000256" key="7">
    <source>
        <dbReference type="ARBA" id="ARBA00023163"/>
    </source>
</evidence>
<reference evidence="10" key="1">
    <citation type="submission" date="2020-04" db="EMBL/GenBank/DDBJ databases">
        <authorList>
            <person name="Alioto T."/>
            <person name="Alioto T."/>
            <person name="Gomez Garrido J."/>
        </authorList>
    </citation>
    <scope>NUCLEOTIDE SEQUENCE</scope>
    <source>
        <strain evidence="10">A484AB</strain>
    </source>
</reference>
<evidence type="ECO:0000256" key="9">
    <source>
        <dbReference type="SAM" id="MobiDB-lite"/>
    </source>
</evidence>
<dbReference type="FunFam" id="3.30.160.60:FF:002343">
    <property type="entry name" value="Zinc finger protein 33A"/>
    <property type="match status" value="1"/>
</dbReference>
<feature type="compositionally biased region" description="Basic residues" evidence="9">
    <location>
        <begin position="54"/>
        <end position="63"/>
    </location>
</feature>
<evidence type="ECO:0000313" key="11">
    <source>
        <dbReference type="Proteomes" id="UP001152795"/>
    </source>
</evidence>
<evidence type="ECO:0000256" key="8">
    <source>
        <dbReference type="ARBA" id="ARBA00023242"/>
    </source>
</evidence>
<comment type="caution">
    <text evidence="10">The sequence shown here is derived from an EMBL/GenBank/DDBJ whole genome shotgun (WGS) entry which is preliminary data.</text>
</comment>
<feature type="compositionally biased region" description="Basic and acidic residues" evidence="9">
    <location>
        <begin position="41"/>
        <end position="51"/>
    </location>
</feature>
<feature type="region of interest" description="Disordered" evidence="9">
    <location>
        <begin position="100"/>
        <end position="239"/>
    </location>
</feature>
<dbReference type="InterPro" id="IPR050331">
    <property type="entry name" value="Zinc_finger"/>
</dbReference>
<sequence>METTAVATRERRKRVHSTKCPCCSHEQGKPELKARQSRKRKGDDINKEETPLLKAKRSPKSAKSKIAATTQSTDSEICSFREDENSTTEVRVLRSGRSTPVCIETGNGKEKSVSQKPVSQKKTKVKKPIKQGKELIKRESVTDSDLKSGFSSVKKEEQSDLLVEKNITITGKKSKAKAKTKKQLNKVGNQSSKSFANSGAAQGSKSVQQQKGEKVTNPKSAPKGGKQKAQVNSKVTKNKRSHVAKIKGLNIPATAKAAKKTSAIEKLKVKAFDQLKEKLEIAIDRSSISVPECAKLLQQITSPNLSEIFYSQPASVDEGNSEVLVTGLAGKSLPEIITDGMKRTGNLTNMKESATEKPITKEENAVAENLSEAAHALVSFKIQTASANSRIHLDQEAPSSAGFGYSSTPVTQAMVKDRFQIKNGNNLTDSGFPDQQFVKNGRGNRFDGAMSVPRQTVKDLSSKTALIQAKVVEETSAQSTNGAQSTSNQALQTSNLQAVSHGLVVRNDPLVKSSITESSASGWSSSSPLVPLTNQLLQMANPLVPATNPFLRMTTSLTPTTNQVLSTINPLLPTTNEAPTANQLLQANSARATTHPLIPTTNQLLSSFPNVSAIPTSASKTDTTTLVAISPGLPVVQAPNVLVNQPQLAFQLLQAQRTSPTMPTVMATTQTQSNPRFICPNPTTFPRNTTPNQEPTTLLTAPLNQRLFLPKMTSPVDLLLPKTVAAHVTGTVPTTSINEIPNSCKLRPILPREPLVSPTFTLFNPPLQSLQNVVKATDTSSNVKQAVKRLVNARTKNTDNPSRQQTTSLPDIASTFNKGFFTANSPRNVGPMMAPAQNTEMANKEQAIKALLSIGSEQQTVQQGTKGTATNVFASKEIEPRKPDDLLVVFDTDKGIFKVDDVTIDPQVNTIGKESYTCGKCGKIFTSLSYLARHIKRVCPDMTHRKWKCDLCEKAFRHPFGLQQHVFTHTGERPHKCSQCPKAFYSSNDLRRHSRIHSGERPYKCKHCGKTFATTISLKTHTFIHTGEKPHRCPHCPKTFATSSKLGRHIVTHSEQRPFACSQCPKTFNRSGDLRRHNLNLHQGKLSVEGVDEKPDTKKILNVPQETISNISEQKIQ</sequence>
<feature type="compositionally biased region" description="Basic residues" evidence="9">
    <location>
        <begin position="172"/>
        <end position="184"/>
    </location>
</feature>
<dbReference type="OrthoDB" id="8117402at2759"/>
<keyword evidence="4" id="KW-0863">Zinc-finger</keyword>
<dbReference type="SUPFAM" id="SSF57667">
    <property type="entry name" value="beta-beta-alpha zinc fingers"/>
    <property type="match status" value="4"/>
</dbReference>
<protein>
    <submittedName>
        <fullName evidence="10">Partial</fullName>
    </submittedName>
</protein>
<evidence type="ECO:0000256" key="6">
    <source>
        <dbReference type="ARBA" id="ARBA00023015"/>
    </source>
</evidence>
<evidence type="ECO:0000256" key="5">
    <source>
        <dbReference type="ARBA" id="ARBA00022833"/>
    </source>
</evidence>
<feature type="compositionally biased region" description="Low complexity" evidence="9">
    <location>
        <begin position="64"/>
        <end position="73"/>
    </location>
</feature>
<dbReference type="PANTHER" id="PTHR16515">
    <property type="entry name" value="PR DOMAIN ZINC FINGER PROTEIN"/>
    <property type="match status" value="1"/>
</dbReference>
<organism evidence="10 11">
    <name type="scientific">Paramuricea clavata</name>
    <name type="common">Red gorgonian</name>
    <name type="synonym">Violescent sea-whip</name>
    <dbReference type="NCBI Taxonomy" id="317549"/>
    <lineage>
        <taxon>Eukaryota</taxon>
        <taxon>Metazoa</taxon>
        <taxon>Cnidaria</taxon>
        <taxon>Anthozoa</taxon>
        <taxon>Octocorallia</taxon>
        <taxon>Malacalcyonacea</taxon>
        <taxon>Plexauridae</taxon>
        <taxon>Paramuricea</taxon>
    </lineage>
</organism>
<dbReference type="Pfam" id="PF13894">
    <property type="entry name" value="zf-C2H2_4"/>
    <property type="match status" value="1"/>
</dbReference>
<keyword evidence="11" id="KW-1185">Reference proteome</keyword>
<gene>
    <name evidence="10" type="ORF">PACLA_8A036698</name>
</gene>
<keyword evidence="6" id="KW-0805">Transcription regulation</keyword>
<dbReference type="PANTHER" id="PTHR16515:SF49">
    <property type="entry name" value="GASTRULA ZINC FINGER PROTEIN XLCGF49.1-LIKE-RELATED"/>
    <property type="match status" value="1"/>
</dbReference>
<dbReference type="Gene3D" id="3.30.160.60">
    <property type="entry name" value="Classic Zinc Finger"/>
    <property type="match status" value="5"/>
</dbReference>
<accession>A0A6S7FX96</accession>
<evidence type="ECO:0000256" key="3">
    <source>
        <dbReference type="ARBA" id="ARBA00022737"/>
    </source>
</evidence>
<dbReference type="AlphaFoldDB" id="A0A6S7FX96"/>
<name>A0A6S7FX96_PARCT</name>
<feature type="compositionally biased region" description="Basic and acidic residues" evidence="9">
    <location>
        <begin position="131"/>
        <end position="146"/>
    </location>
</feature>
<evidence type="ECO:0000256" key="1">
    <source>
        <dbReference type="ARBA" id="ARBA00004123"/>
    </source>
</evidence>
<evidence type="ECO:0000256" key="2">
    <source>
        <dbReference type="ARBA" id="ARBA00022723"/>
    </source>
</evidence>
<keyword evidence="7" id="KW-0804">Transcription</keyword>
<dbReference type="GO" id="GO:0005634">
    <property type="term" value="C:nucleus"/>
    <property type="evidence" value="ECO:0007669"/>
    <property type="project" value="UniProtKB-SubCell"/>
</dbReference>
<keyword evidence="3" id="KW-0677">Repeat</keyword>
<keyword evidence="2" id="KW-0479">Metal-binding</keyword>
<dbReference type="InterPro" id="IPR036236">
    <property type="entry name" value="Znf_C2H2_sf"/>
</dbReference>
<dbReference type="GO" id="GO:0010468">
    <property type="term" value="P:regulation of gene expression"/>
    <property type="evidence" value="ECO:0007669"/>
    <property type="project" value="TreeGrafter"/>
</dbReference>
<keyword evidence="5" id="KW-0862">Zinc</keyword>
<evidence type="ECO:0000256" key="4">
    <source>
        <dbReference type="ARBA" id="ARBA00022771"/>
    </source>
</evidence>
<feature type="compositionally biased region" description="Polar residues" evidence="9">
    <location>
        <begin position="186"/>
        <end position="210"/>
    </location>
</feature>
<feature type="compositionally biased region" description="Basic residues" evidence="9">
    <location>
        <begin position="119"/>
        <end position="130"/>
    </location>
</feature>
<dbReference type="FunFam" id="3.30.160.60:FF:000688">
    <property type="entry name" value="zinc finger protein 197 isoform X1"/>
    <property type="match status" value="1"/>
</dbReference>
<dbReference type="PROSITE" id="PS00028">
    <property type="entry name" value="ZINC_FINGER_C2H2_1"/>
    <property type="match status" value="5"/>
</dbReference>
<comment type="subcellular location">
    <subcellularLocation>
        <location evidence="1">Nucleus</location>
    </subcellularLocation>
</comment>
<feature type="region of interest" description="Disordered" evidence="9">
    <location>
        <begin position="1"/>
        <end position="81"/>
    </location>
</feature>
<dbReference type="EMBL" id="CACRXK020000474">
    <property type="protein sequence ID" value="CAB3982163.1"/>
    <property type="molecule type" value="Genomic_DNA"/>
</dbReference>
<keyword evidence="8" id="KW-0539">Nucleus</keyword>
<evidence type="ECO:0000313" key="10">
    <source>
        <dbReference type="EMBL" id="CAB3982163.1"/>
    </source>
</evidence>
<dbReference type="GO" id="GO:0008270">
    <property type="term" value="F:zinc ion binding"/>
    <property type="evidence" value="ECO:0007669"/>
    <property type="project" value="UniProtKB-KW"/>
</dbReference>
<dbReference type="SMART" id="SM00355">
    <property type="entry name" value="ZnF_C2H2"/>
    <property type="match status" value="6"/>
</dbReference>